<dbReference type="AlphaFoldDB" id="S7THD0"/>
<accession>S7THD0</accession>
<dbReference type="Proteomes" id="UP000014975">
    <property type="component" value="Unassembled WGS sequence"/>
</dbReference>
<comment type="caution">
    <text evidence="1">The sequence shown here is derived from an EMBL/GenBank/DDBJ whole genome shotgun (WGS) entry which is preliminary data.</text>
</comment>
<evidence type="ECO:0000313" key="1">
    <source>
        <dbReference type="EMBL" id="EPR36221.1"/>
    </source>
</evidence>
<protein>
    <submittedName>
        <fullName evidence="1">Uncharacterized protein</fullName>
    </submittedName>
</protein>
<dbReference type="OrthoDB" id="7055441at2"/>
<dbReference type="EMBL" id="ATHI01000001">
    <property type="protein sequence ID" value="EPR36221.1"/>
    <property type="molecule type" value="Genomic_DNA"/>
</dbReference>
<name>S7THD0_9BACT</name>
<organism evidence="1 2">
    <name type="scientific">Alkalidesulfovibrio alkalitolerans DSM 16529</name>
    <dbReference type="NCBI Taxonomy" id="1121439"/>
    <lineage>
        <taxon>Bacteria</taxon>
        <taxon>Pseudomonadati</taxon>
        <taxon>Thermodesulfobacteriota</taxon>
        <taxon>Desulfovibrionia</taxon>
        <taxon>Desulfovibrionales</taxon>
        <taxon>Desulfovibrionaceae</taxon>
        <taxon>Alkalidesulfovibrio</taxon>
    </lineage>
</organism>
<keyword evidence="2" id="KW-1185">Reference proteome</keyword>
<reference evidence="1 2" key="1">
    <citation type="journal article" date="2013" name="Genome Announc.">
        <title>Draft genome sequences for three mercury-methylating, sulfate-reducing bacteria.</title>
        <authorList>
            <person name="Brown S.D."/>
            <person name="Hurt R.A.Jr."/>
            <person name="Gilmour C.C."/>
            <person name="Elias D.A."/>
        </authorList>
    </citation>
    <scope>NUCLEOTIDE SEQUENCE [LARGE SCALE GENOMIC DNA]</scope>
    <source>
        <strain evidence="1 2">DSM 16529</strain>
    </source>
</reference>
<sequence length="402" mass="47023">MPTPEARKLTDFINKKELEGFDGYSILIVVDGEPNVKPISPMFNAGRIGKLYNVDGFKGKKIAYIKNPFPEEVRLVPTVMLDSNLVSYLQQFVEKTLHKDFYYSIFLFIKEVHVNLNYDFSPVFYFYESFHKQEVKDFKQFALKSYMALLKIQVMDKEKFVSDYEIQEDPRLVAELCKNKMCSSLEQVAKNYIDNFADAQQHEMSIMPNVTYLVLLKMVLIKYDRRIEDSGKIQAVYEFMIEEFGLLFAREIVLSALYFSSRTGRSIKYFDKNINIINLKHNLQATAWDILLARMPEMLLTFSSPDEVTVATICTGEEFIKEICEMVSYERIDVCKKKNFIQPQFLFNNSLMMEKLDKVYYDSIVQIIDTHVPVRTRKSLTKEYLDGLEDKLLKECSFHKGC</sequence>
<evidence type="ECO:0000313" key="2">
    <source>
        <dbReference type="Proteomes" id="UP000014975"/>
    </source>
</evidence>
<proteinExistence type="predicted"/>
<dbReference type="RefSeq" id="WP_020885635.1">
    <property type="nucleotide sequence ID" value="NZ_ATHI01000001.1"/>
</dbReference>
<gene>
    <name evidence="1" type="ORF">dsat_1749</name>
</gene>